<dbReference type="SMART" id="SM00710">
    <property type="entry name" value="PbH1"/>
    <property type="match status" value="5"/>
</dbReference>
<dbReference type="InterPro" id="IPR039448">
    <property type="entry name" value="Beta_helix"/>
</dbReference>
<protein>
    <recommendedName>
        <fullName evidence="2">Right handed beta helix domain-containing protein</fullName>
    </recommendedName>
</protein>
<dbReference type="Pfam" id="PF13229">
    <property type="entry name" value="Beta_helix"/>
    <property type="match status" value="1"/>
</dbReference>
<feature type="chain" id="PRO_5019124271" description="Right handed beta helix domain-containing protein" evidence="1">
    <location>
        <begin position="22"/>
        <end position="350"/>
    </location>
</feature>
<feature type="domain" description="Right handed beta helix" evidence="2">
    <location>
        <begin position="92"/>
        <end position="228"/>
    </location>
</feature>
<reference evidence="3" key="1">
    <citation type="submission" date="2019-01" db="EMBL/GenBank/DDBJ databases">
        <title>Whole Genome Sequencing for Putative Detection of Antimicrobial Resistance and Potential Virulence Factors in Chryseobacterium indologenes isolated from Nile Tilapia in Tanzania.</title>
        <authorList>
            <person name="Mwega E."/>
            <person name="Mutoloki S."/>
            <person name="Mugimba K."/>
            <person name="Colquhoun D."/>
            <person name="Mdegela R."/>
            <person name="Evensen O."/>
            <person name="Wasteson Y."/>
        </authorList>
    </citation>
    <scope>NUCLEOTIDE SEQUENCE [LARGE SCALE GENOMIC DNA]</scope>
    <source>
        <strain evidence="3">StR 01</strain>
    </source>
</reference>
<name>A0A411DJP3_CHRID</name>
<keyword evidence="1" id="KW-0732">Signal</keyword>
<dbReference type="PROSITE" id="PS51257">
    <property type="entry name" value="PROKAR_LIPOPROTEIN"/>
    <property type="match status" value="1"/>
</dbReference>
<dbReference type="Gene3D" id="2.160.20.10">
    <property type="entry name" value="Single-stranded right-handed beta-helix, Pectin lyase-like"/>
    <property type="match status" value="1"/>
</dbReference>
<dbReference type="EMBL" id="CP035532">
    <property type="protein sequence ID" value="QBA20581.1"/>
    <property type="molecule type" value="Genomic_DNA"/>
</dbReference>
<evidence type="ECO:0000259" key="2">
    <source>
        <dbReference type="Pfam" id="PF13229"/>
    </source>
</evidence>
<dbReference type="AlphaFoldDB" id="A0A411DJP3"/>
<accession>A0A411DJP3</accession>
<feature type="signal peptide" evidence="1">
    <location>
        <begin position="1"/>
        <end position="21"/>
    </location>
</feature>
<dbReference type="InterPro" id="IPR006626">
    <property type="entry name" value="PbH1"/>
</dbReference>
<dbReference type="SUPFAM" id="SSF51126">
    <property type="entry name" value="Pectin lyase-like"/>
    <property type="match status" value="1"/>
</dbReference>
<proteinExistence type="predicted"/>
<dbReference type="InterPro" id="IPR011050">
    <property type="entry name" value="Pectin_lyase_fold/virulence"/>
</dbReference>
<gene>
    <name evidence="3" type="ORF">EU348_05040</name>
</gene>
<evidence type="ECO:0000313" key="3">
    <source>
        <dbReference type="EMBL" id="QBA20581.1"/>
    </source>
</evidence>
<evidence type="ECO:0000256" key="1">
    <source>
        <dbReference type="SAM" id="SignalP"/>
    </source>
</evidence>
<sequence>MKIQLFLIFFLSILCACQSSGFSYLPLPGGITGQYTKYYLPQNINTDKWDKLEIILPADYNKNRNRDFTEDVQTFFMVHKNIILPDYPVYISTGLKISSNSNILFQKNSKIIYTGKVEGRHDDIIKIENVENVNLYNAYVIGNRDAKLNHKGEWNAGISIQDARNIKVYNSTIKNTYGDGFFIGSETAQISENVIVDGGWIDNVRRDGVSINSAKNVTIKNLLISNTHGTLPETGLHIEPSMYENIMNDIFIDNIYTYNNANGGLGFNFLAFSLKGKPSKNITIDVNNFKSNLSNYSVGFSINTAHDLNNPYGKIIIRNSVFEKPKVGYIWRNEKEYKNLSISYENLINK</sequence>
<dbReference type="InterPro" id="IPR012334">
    <property type="entry name" value="Pectin_lyas_fold"/>
</dbReference>
<organism evidence="3">
    <name type="scientific">Chryseobacterium indologenes</name>
    <name type="common">Flavobacterium indologenes</name>
    <dbReference type="NCBI Taxonomy" id="253"/>
    <lineage>
        <taxon>Bacteria</taxon>
        <taxon>Pseudomonadati</taxon>
        <taxon>Bacteroidota</taxon>
        <taxon>Flavobacteriia</taxon>
        <taxon>Flavobacteriales</taxon>
        <taxon>Weeksellaceae</taxon>
        <taxon>Chryseobacterium group</taxon>
        <taxon>Chryseobacterium</taxon>
    </lineage>
</organism>